<dbReference type="SUPFAM" id="SSF52540">
    <property type="entry name" value="P-loop containing nucleoside triphosphate hydrolases"/>
    <property type="match status" value="2"/>
</dbReference>
<dbReference type="SMART" id="SM00487">
    <property type="entry name" value="DEXDc"/>
    <property type="match status" value="1"/>
</dbReference>
<dbReference type="PANTHER" id="PTHR45626">
    <property type="entry name" value="TRANSCRIPTION TERMINATION FACTOR 2-RELATED"/>
    <property type="match status" value="1"/>
</dbReference>
<evidence type="ECO:0000256" key="3">
    <source>
        <dbReference type="ARBA" id="ARBA00022840"/>
    </source>
</evidence>
<feature type="compositionally biased region" description="Polar residues" evidence="4">
    <location>
        <begin position="311"/>
        <end position="321"/>
    </location>
</feature>
<evidence type="ECO:0000313" key="7">
    <source>
        <dbReference type="Proteomes" id="UP000711996"/>
    </source>
</evidence>
<dbReference type="AlphaFoldDB" id="A0A9P5BMK3"/>
<dbReference type="Proteomes" id="UP000711996">
    <property type="component" value="Unassembled WGS sequence"/>
</dbReference>
<dbReference type="InterPro" id="IPR014001">
    <property type="entry name" value="Helicase_ATP-bd"/>
</dbReference>
<keyword evidence="1" id="KW-0547">Nucleotide-binding</keyword>
<dbReference type="EMBL" id="QPMT01000074">
    <property type="protein sequence ID" value="KAF4845064.1"/>
    <property type="molecule type" value="Genomic_DNA"/>
</dbReference>
<evidence type="ECO:0000256" key="2">
    <source>
        <dbReference type="ARBA" id="ARBA00022801"/>
    </source>
</evidence>
<proteinExistence type="predicted"/>
<sequence length="1127" mass="126159">MDASVAAVAPRQEAATRANIPSQCPSSGLPRKRAHDGNDDEAAPNGPKRRMTDAGSLHDSTSHHKTSRTSARSSRAQPTALHTPMRDMATCEREAHDVLPFVPIHYVDARDSAGINQRRRPYRSNFSRLLKDPGGLGRYDGHQLLPAEFDYKAFLEPLPEWLHDFEETTSIYHVQLTKRSNVAGEGFICHDGEFVDAILPMLCSLGKSRSNAHVALDCRITVTVQDGDPMNGAYEPFQLCEDLRLASVVHHEDSTTDTQHEPETASNAHGRISTSPEDISMVDANPAAEGQHFPIDEHDDEVSTLPKDNDAITTNTTSQQPPCEEPDATAPASSRLPDSSTSTSHPVGPDQEEEDESDLDSNESSSGDEDDVDGEYDEEVDELGSRVADLLRSRLDAANWAAACQYFHHNPNLTSNKPEDGLRLTGTNQPLLPFQVTDVYIYFQLVTSRDAEKRRYGALLGHEMGLGKTRLVMAIAAVRQFCFSLWEHASDPLNAHLHKTKDHDCFLIRRAGDPECPCDINSMSYDVVHETHRGGTLAIVPAGLVMQTFEKASEFFSRRFSVQFPDHRARFKGTVVTTWDQEKKGPDFSDTMQLGCGEWTFRRGEPFLDSERPRPEPTEFTGNSQALFAELGITASIEPPEHVDHRLPCTLFMVVSRSMLQKPGSFDDVWATEEDVLVADNTWYRVLLSAGYCFGFLILDEIHDWRSLDASQVQCVFRILQRQQKKPLIAALSGTPVSSSLTDLTFTFSLLKGLYKPDDINDVKVGLKELNDIMGSDNMTEDESAQVSNGLIGFIQRTADSTFLKKPLMRKPKAVLIDVECPIGEKYKEALSRLTKRVQEATVAEMQLQLKNTRKPSRKAVRNAIYKRPDVCHLALAIQFPGLAQSIEVAEAEGESLPINWDLISPYACPVKTPEPRQYDGCFPEEWDEFVDVTLDELPRGDKIVEITEEAYSDDRLYDEPGLPSFGFNGPKNVLILAERPFAAQRLKLFVERTLDPEKFESTWIHGGMSKPEKANAIEWFASFRDNNGNFQTKTRILISTYKLCSTGLDGLKAACYMILFTVIRRYSTLAQATARVDRLGQLLPPYIYTFQSSEHPFEEMTMILRDKRARLFGRQGILGQIAGWNY</sequence>
<dbReference type="InterPro" id="IPR027417">
    <property type="entry name" value="P-loop_NTPase"/>
</dbReference>
<dbReference type="GO" id="GO:0016787">
    <property type="term" value="F:hydrolase activity"/>
    <property type="evidence" value="ECO:0007669"/>
    <property type="project" value="UniProtKB-KW"/>
</dbReference>
<dbReference type="GO" id="GO:0005524">
    <property type="term" value="F:ATP binding"/>
    <property type="evidence" value="ECO:0007669"/>
    <property type="project" value="UniProtKB-KW"/>
</dbReference>
<feature type="compositionally biased region" description="Polar residues" evidence="4">
    <location>
        <begin position="264"/>
        <end position="277"/>
    </location>
</feature>
<dbReference type="OrthoDB" id="4844423at2759"/>
<dbReference type="GO" id="GO:0006281">
    <property type="term" value="P:DNA repair"/>
    <property type="evidence" value="ECO:0007669"/>
    <property type="project" value="TreeGrafter"/>
</dbReference>
<reference evidence="6" key="1">
    <citation type="submission" date="2019-06" db="EMBL/GenBank/DDBJ databases">
        <authorList>
            <person name="Gan P."/>
            <person name="Shirasu K."/>
        </authorList>
    </citation>
    <scope>NUCLEOTIDE SEQUENCE [LARGE SCALE GENOMIC DNA]</scope>
    <source>
        <strain evidence="6">CAD2</strain>
    </source>
</reference>
<feature type="region of interest" description="Disordered" evidence="4">
    <location>
        <begin position="290"/>
        <end position="381"/>
    </location>
</feature>
<gene>
    <name evidence="6" type="ORF">CGCSCA2_v013772</name>
</gene>
<keyword evidence="2" id="KW-0378">Hydrolase</keyword>
<feature type="domain" description="Helicase ATP-binding" evidence="5">
    <location>
        <begin position="427"/>
        <end position="773"/>
    </location>
</feature>
<evidence type="ECO:0000256" key="1">
    <source>
        <dbReference type="ARBA" id="ARBA00022741"/>
    </source>
</evidence>
<name>A0A9P5BMK3_COLSI</name>
<accession>A0A9P5BMK3</accession>
<keyword evidence="3" id="KW-0067">ATP-binding</keyword>
<feature type="region of interest" description="Disordered" evidence="4">
    <location>
        <begin position="1"/>
        <end position="84"/>
    </location>
</feature>
<dbReference type="InterPro" id="IPR050628">
    <property type="entry name" value="SNF2_RAD54_helicase_TF"/>
</dbReference>
<feature type="compositionally biased region" description="Basic and acidic residues" evidence="4">
    <location>
        <begin position="250"/>
        <end position="263"/>
    </location>
</feature>
<evidence type="ECO:0000256" key="4">
    <source>
        <dbReference type="SAM" id="MobiDB-lite"/>
    </source>
</evidence>
<dbReference type="GO" id="GO:0005634">
    <property type="term" value="C:nucleus"/>
    <property type="evidence" value="ECO:0007669"/>
    <property type="project" value="TreeGrafter"/>
</dbReference>
<comment type="caution">
    <text evidence="6">The sequence shown here is derived from an EMBL/GenBank/DDBJ whole genome shotgun (WGS) entry which is preliminary data.</text>
</comment>
<feature type="compositionally biased region" description="Acidic residues" evidence="4">
    <location>
        <begin position="350"/>
        <end position="381"/>
    </location>
</feature>
<evidence type="ECO:0000259" key="5">
    <source>
        <dbReference type="SMART" id="SM00487"/>
    </source>
</evidence>
<dbReference type="GO" id="GO:0008094">
    <property type="term" value="F:ATP-dependent activity, acting on DNA"/>
    <property type="evidence" value="ECO:0007669"/>
    <property type="project" value="TreeGrafter"/>
</dbReference>
<keyword evidence="7" id="KW-1185">Reference proteome</keyword>
<feature type="region of interest" description="Disordered" evidence="4">
    <location>
        <begin position="250"/>
        <end position="278"/>
    </location>
</feature>
<organism evidence="6 7">
    <name type="scientific">Colletotrichum siamense</name>
    <name type="common">Anthracnose fungus</name>
    <dbReference type="NCBI Taxonomy" id="690259"/>
    <lineage>
        <taxon>Eukaryota</taxon>
        <taxon>Fungi</taxon>
        <taxon>Dikarya</taxon>
        <taxon>Ascomycota</taxon>
        <taxon>Pezizomycotina</taxon>
        <taxon>Sordariomycetes</taxon>
        <taxon>Hypocreomycetidae</taxon>
        <taxon>Glomerellales</taxon>
        <taxon>Glomerellaceae</taxon>
        <taxon>Colletotrichum</taxon>
        <taxon>Colletotrichum gloeosporioides species complex</taxon>
    </lineage>
</organism>
<evidence type="ECO:0000313" key="6">
    <source>
        <dbReference type="EMBL" id="KAF4845064.1"/>
    </source>
</evidence>
<protein>
    <recommendedName>
        <fullName evidence="5">Helicase ATP-binding domain-containing protein</fullName>
    </recommendedName>
</protein>
<dbReference type="Gene3D" id="3.40.50.300">
    <property type="entry name" value="P-loop containing nucleotide triphosphate hydrolases"/>
    <property type="match status" value="2"/>
</dbReference>